<dbReference type="InterPro" id="IPR052922">
    <property type="entry name" value="Cytidylate_Kinase-2"/>
</dbReference>
<dbReference type="RefSeq" id="WP_307010576.1">
    <property type="nucleotide sequence ID" value="NZ_JAUSQP010000001.1"/>
</dbReference>
<gene>
    <name evidence="2" type="ORF">J2771_001235</name>
</gene>
<dbReference type="GO" id="GO:0016301">
    <property type="term" value="F:kinase activity"/>
    <property type="evidence" value="ECO:0007669"/>
    <property type="project" value="UniProtKB-KW"/>
</dbReference>
<dbReference type="EMBL" id="JAUSQP010000001">
    <property type="protein sequence ID" value="MDP9802981.1"/>
    <property type="molecule type" value="Genomic_DNA"/>
</dbReference>
<name>A0ABD5AKX6_ACICA</name>
<evidence type="ECO:0000313" key="3">
    <source>
        <dbReference type="Proteomes" id="UP001240164"/>
    </source>
</evidence>
<dbReference type="AlphaFoldDB" id="A0ABD5AKX6"/>
<dbReference type="PANTHER" id="PTHR37816">
    <property type="entry name" value="YALI0E33011P"/>
    <property type="match status" value="1"/>
</dbReference>
<evidence type="ECO:0000259" key="1">
    <source>
        <dbReference type="Pfam" id="PF00931"/>
    </source>
</evidence>
<organism evidence="2 3">
    <name type="scientific">Acinetobacter calcoaceticus</name>
    <dbReference type="NCBI Taxonomy" id="471"/>
    <lineage>
        <taxon>Bacteria</taxon>
        <taxon>Pseudomonadati</taxon>
        <taxon>Pseudomonadota</taxon>
        <taxon>Gammaproteobacteria</taxon>
        <taxon>Moraxellales</taxon>
        <taxon>Moraxellaceae</taxon>
        <taxon>Acinetobacter</taxon>
        <taxon>Acinetobacter calcoaceticus/baumannii complex</taxon>
    </lineage>
</organism>
<keyword evidence="2" id="KW-0808">Transferase</keyword>
<accession>A0ABD5AKX6</accession>
<protein>
    <submittedName>
        <fullName evidence="2">Adenylate kinase family enzyme</fullName>
    </submittedName>
</protein>
<proteinExistence type="predicted"/>
<dbReference type="Gene3D" id="3.40.50.300">
    <property type="entry name" value="P-loop containing nucleotide triphosphate hydrolases"/>
    <property type="match status" value="1"/>
</dbReference>
<evidence type="ECO:0000313" key="2">
    <source>
        <dbReference type="EMBL" id="MDP9802981.1"/>
    </source>
</evidence>
<comment type="caution">
    <text evidence="2">The sequence shown here is derived from an EMBL/GenBank/DDBJ whole genome shotgun (WGS) entry which is preliminary data.</text>
</comment>
<reference evidence="2 3" key="1">
    <citation type="submission" date="2023-07" db="EMBL/GenBank/DDBJ databases">
        <title>Sorghum-associated microbial communities from plants grown in Nebraska, USA.</title>
        <authorList>
            <person name="Schachtman D."/>
        </authorList>
    </citation>
    <scope>NUCLEOTIDE SEQUENCE [LARGE SCALE GENOMIC DNA]</scope>
    <source>
        <strain evidence="2 3">CC146</strain>
    </source>
</reference>
<dbReference type="SUPFAM" id="SSF52540">
    <property type="entry name" value="P-loop containing nucleoside triphosphate hydrolases"/>
    <property type="match status" value="1"/>
</dbReference>
<dbReference type="Pfam" id="PF00931">
    <property type="entry name" value="NB-ARC"/>
    <property type="match status" value="1"/>
</dbReference>
<dbReference type="Proteomes" id="UP001240164">
    <property type="component" value="Unassembled WGS sequence"/>
</dbReference>
<keyword evidence="2" id="KW-0418">Kinase</keyword>
<dbReference type="PANTHER" id="PTHR37816:SF2">
    <property type="entry name" value="DNA TOPOLOGY MODULATION PROTEIN FLAR-RELATED PROTEIN"/>
    <property type="match status" value="1"/>
</dbReference>
<sequence>MKICIVGPSGAGKTTIAKKLAEELKISTHPFDEIYWNLSGTEFVKNSEETISVGIKQITLQDNWIVEGAYDKRLLPLLLECSLILKMEVPLYLRTIRLLQRYLKSVVTGKRPKETLKNTIELIQFSHRFDKRLENFLSSHSQLSRKVISIRDFSSAIHVVQTNLNNLCDSLNHDEKTKAD</sequence>
<dbReference type="InterPro" id="IPR002182">
    <property type="entry name" value="NB-ARC"/>
</dbReference>
<dbReference type="InterPro" id="IPR027417">
    <property type="entry name" value="P-loop_NTPase"/>
</dbReference>
<feature type="domain" description="NB-ARC" evidence="1">
    <location>
        <begin position="3"/>
        <end position="43"/>
    </location>
</feature>